<keyword evidence="2" id="KW-1185">Reference proteome</keyword>
<dbReference type="GO" id="GO:0003950">
    <property type="term" value="F:NAD+ poly-ADP-ribosyltransferase activity"/>
    <property type="evidence" value="ECO:0007669"/>
    <property type="project" value="TreeGrafter"/>
</dbReference>
<dbReference type="OrthoDB" id="9514740at2759"/>
<gene>
    <name evidence="1" type="ORF">EVG20_g5789</name>
</gene>
<evidence type="ECO:0000313" key="2">
    <source>
        <dbReference type="Proteomes" id="UP000298327"/>
    </source>
</evidence>
<dbReference type="GO" id="GO:0005634">
    <property type="term" value="C:nucleus"/>
    <property type="evidence" value="ECO:0007669"/>
    <property type="project" value="TreeGrafter"/>
</dbReference>
<dbReference type="AlphaFoldDB" id="A0A4Y9YT28"/>
<organism evidence="1 2">
    <name type="scientific">Dentipellis fragilis</name>
    <dbReference type="NCBI Taxonomy" id="205917"/>
    <lineage>
        <taxon>Eukaryota</taxon>
        <taxon>Fungi</taxon>
        <taxon>Dikarya</taxon>
        <taxon>Basidiomycota</taxon>
        <taxon>Agaricomycotina</taxon>
        <taxon>Agaricomycetes</taxon>
        <taxon>Russulales</taxon>
        <taxon>Hericiaceae</taxon>
        <taxon>Dentipellis</taxon>
    </lineage>
</organism>
<dbReference type="GO" id="GO:1990404">
    <property type="term" value="F:NAD+-protein mono-ADP-ribosyltransferase activity"/>
    <property type="evidence" value="ECO:0007669"/>
    <property type="project" value="TreeGrafter"/>
</dbReference>
<reference evidence="1 2" key="1">
    <citation type="submission" date="2019-02" db="EMBL/GenBank/DDBJ databases">
        <title>Genome sequencing of the rare red list fungi Dentipellis fragilis.</title>
        <authorList>
            <person name="Buettner E."/>
            <person name="Kellner H."/>
        </authorList>
    </citation>
    <scope>NUCLEOTIDE SEQUENCE [LARGE SCALE GENOMIC DNA]</scope>
    <source>
        <strain evidence="1 2">DSM 105465</strain>
    </source>
</reference>
<comment type="caution">
    <text evidence="1">The sequence shown here is derived from an EMBL/GenBank/DDBJ whole genome shotgun (WGS) entry which is preliminary data.</text>
</comment>
<proteinExistence type="predicted"/>
<dbReference type="PANTHER" id="PTHR45740">
    <property type="entry name" value="POLY [ADP-RIBOSE] POLYMERASE"/>
    <property type="match status" value="1"/>
</dbReference>
<name>A0A4Y9YT28_9AGAM</name>
<dbReference type="STRING" id="205917.A0A4Y9YT28"/>
<accession>A0A4Y9YT28</accession>
<dbReference type="Gene3D" id="6.20.320.10">
    <property type="match status" value="1"/>
</dbReference>
<dbReference type="SUPFAM" id="SSF56399">
    <property type="entry name" value="ADP-ribosylation"/>
    <property type="match status" value="1"/>
</dbReference>
<dbReference type="PANTHER" id="PTHR45740:SF17">
    <property type="entry name" value="POLY [ADP-RIBOSE] POLYMERASE TANKYRASE-2-LIKE"/>
    <property type="match status" value="1"/>
</dbReference>
<evidence type="ECO:0000313" key="1">
    <source>
        <dbReference type="EMBL" id="TFY64913.1"/>
    </source>
</evidence>
<sequence length="274" mass="30274">MTSNTDSAVVPLDNPGIEELAQGTRDHQSSESAVFTYVQPLFFVNELRKLVVDQFRASWRHPTPCPVIKKIYRIRGKPSAVSAYEAYRANLESVGHFTSQNKNMTEGNEERRWHGSTKAQSEPVYLETLAKQICAQLQPALFVASFVTPSTCPVSAALMEEAGQYLTMGSYLVKVNANFRFGRGIYTSSTSSKSDTPYTKNVGRALSSTYKAMLLTKVAVGRGFKSLVDMRTLTAPPKGYNSVLGEVGVSLNYDELVVYRSNAIIPVYLVIYSP</sequence>
<evidence type="ECO:0008006" key="3">
    <source>
        <dbReference type="Google" id="ProtNLM"/>
    </source>
</evidence>
<dbReference type="EMBL" id="SEOQ01000356">
    <property type="protein sequence ID" value="TFY64913.1"/>
    <property type="molecule type" value="Genomic_DNA"/>
</dbReference>
<dbReference type="Proteomes" id="UP000298327">
    <property type="component" value="Unassembled WGS sequence"/>
</dbReference>
<protein>
    <recommendedName>
        <fullName evidence="3">PARP catalytic domain-containing protein</fullName>
    </recommendedName>
</protein>
<dbReference type="InterPro" id="IPR051712">
    <property type="entry name" value="ARTD-AVP"/>
</dbReference>
<dbReference type="Gene3D" id="3.90.228.10">
    <property type="match status" value="1"/>
</dbReference>